<protein>
    <recommendedName>
        <fullName evidence="3">Reverse transcriptase domain-containing protein</fullName>
    </recommendedName>
</protein>
<dbReference type="eggNOG" id="KOG1075">
    <property type="taxonomic scope" value="Eukaryota"/>
</dbReference>
<dbReference type="AlphaFoldDB" id="A0A139W917"/>
<dbReference type="Proteomes" id="UP000007266">
    <property type="component" value="Unassembled WGS sequence"/>
</dbReference>
<evidence type="ECO:0008006" key="3">
    <source>
        <dbReference type="Google" id="ProtNLM"/>
    </source>
</evidence>
<proteinExistence type="predicted"/>
<reference evidence="1 2" key="1">
    <citation type="journal article" date="2008" name="Nature">
        <title>The genome of the model beetle and pest Tribolium castaneum.</title>
        <authorList>
            <consortium name="Tribolium Genome Sequencing Consortium"/>
            <person name="Richards S."/>
            <person name="Gibbs R.A."/>
            <person name="Weinstock G.M."/>
            <person name="Brown S.J."/>
            <person name="Denell R."/>
            <person name="Beeman R.W."/>
            <person name="Gibbs R."/>
            <person name="Beeman R.W."/>
            <person name="Brown S.J."/>
            <person name="Bucher G."/>
            <person name="Friedrich M."/>
            <person name="Grimmelikhuijzen C.J."/>
            <person name="Klingler M."/>
            <person name="Lorenzen M."/>
            <person name="Richards S."/>
            <person name="Roth S."/>
            <person name="Schroder R."/>
            <person name="Tautz D."/>
            <person name="Zdobnov E.M."/>
            <person name="Muzny D."/>
            <person name="Gibbs R.A."/>
            <person name="Weinstock G.M."/>
            <person name="Attaway T."/>
            <person name="Bell S."/>
            <person name="Buhay C.J."/>
            <person name="Chandrabose M.N."/>
            <person name="Chavez D."/>
            <person name="Clerk-Blankenburg K.P."/>
            <person name="Cree A."/>
            <person name="Dao M."/>
            <person name="Davis C."/>
            <person name="Chacko J."/>
            <person name="Dinh H."/>
            <person name="Dugan-Rocha S."/>
            <person name="Fowler G."/>
            <person name="Garner T.T."/>
            <person name="Garnes J."/>
            <person name="Gnirke A."/>
            <person name="Hawes A."/>
            <person name="Hernandez J."/>
            <person name="Hines S."/>
            <person name="Holder M."/>
            <person name="Hume J."/>
            <person name="Jhangiani S.N."/>
            <person name="Joshi V."/>
            <person name="Khan Z.M."/>
            <person name="Jackson L."/>
            <person name="Kovar C."/>
            <person name="Kowis A."/>
            <person name="Lee S."/>
            <person name="Lewis L.R."/>
            <person name="Margolis J."/>
            <person name="Morgan M."/>
            <person name="Nazareth L.V."/>
            <person name="Nguyen N."/>
            <person name="Okwuonu G."/>
            <person name="Parker D."/>
            <person name="Richards S."/>
            <person name="Ruiz S.J."/>
            <person name="Santibanez J."/>
            <person name="Savard J."/>
            <person name="Scherer S.E."/>
            <person name="Schneider B."/>
            <person name="Sodergren E."/>
            <person name="Tautz D."/>
            <person name="Vattahil S."/>
            <person name="Villasana D."/>
            <person name="White C.S."/>
            <person name="Wright R."/>
            <person name="Park Y."/>
            <person name="Beeman R.W."/>
            <person name="Lord J."/>
            <person name="Oppert B."/>
            <person name="Lorenzen M."/>
            <person name="Brown S."/>
            <person name="Wang L."/>
            <person name="Savard J."/>
            <person name="Tautz D."/>
            <person name="Richards S."/>
            <person name="Weinstock G."/>
            <person name="Gibbs R.A."/>
            <person name="Liu Y."/>
            <person name="Worley K."/>
            <person name="Weinstock G."/>
            <person name="Elsik C.G."/>
            <person name="Reese J.T."/>
            <person name="Elhaik E."/>
            <person name="Landan G."/>
            <person name="Graur D."/>
            <person name="Arensburger P."/>
            <person name="Atkinson P."/>
            <person name="Beeman R.W."/>
            <person name="Beidler J."/>
            <person name="Brown S.J."/>
            <person name="Demuth J.P."/>
            <person name="Drury D.W."/>
            <person name="Du Y.Z."/>
            <person name="Fujiwara H."/>
            <person name="Lorenzen M."/>
            <person name="Maselli V."/>
            <person name="Osanai M."/>
            <person name="Park Y."/>
            <person name="Robertson H.M."/>
            <person name="Tu Z."/>
            <person name="Wang J.J."/>
            <person name="Wang S."/>
            <person name="Richards S."/>
            <person name="Song H."/>
            <person name="Zhang L."/>
            <person name="Sodergren E."/>
            <person name="Werner D."/>
            <person name="Stanke M."/>
            <person name="Morgenstern B."/>
            <person name="Solovyev V."/>
            <person name="Kosarev P."/>
            <person name="Brown G."/>
            <person name="Chen H.C."/>
            <person name="Ermolaeva O."/>
            <person name="Hlavina W."/>
            <person name="Kapustin Y."/>
            <person name="Kiryutin B."/>
            <person name="Kitts P."/>
            <person name="Maglott D."/>
            <person name="Pruitt K."/>
            <person name="Sapojnikov V."/>
            <person name="Souvorov A."/>
            <person name="Mackey A.J."/>
            <person name="Waterhouse R.M."/>
            <person name="Wyder S."/>
            <person name="Zdobnov E.M."/>
            <person name="Zdobnov E.M."/>
            <person name="Wyder S."/>
            <person name="Kriventseva E.V."/>
            <person name="Kadowaki T."/>
            <person name="Bork P."/>
            <person name="Aranda M."/>
            <person name="Bao R."/>
            <person name="Beermann A."/>
            <person name="Berns N."/>
            <person name="Bolognesi R."/>
            <person name="Bonneton F."/>
            <person name="Bopp D."/>
            <person name="Brown S.J."/>
            <person name="Bucher G."/>
            <person name="Butts T."/>
            <person name="Chaumot A."/>
            <person name="Denell R.E."/>
            <person name="Ferrier D.E."/>
            <person name="Friedrich M."/>
            <person name="Gordon C.M."/>
            <person name="Jindra M."/>
            <person name="Klingler M."/>
            <person name="Lan Q."/>
            <person name="Lattorff H.M."/>
            <person name="Laudet V."/>
            <person name="von Levetsow C."/>
            <person name="Liu Z."/>
            <person name="Lutz R."/>
            <person name="Lynch J.A."/>
            <person name="da Fonseca R.N."/>
            <person name="Posnien N."/>
            <person name="Reuter R."/>
            <person name="Roth S."/>
            <person name="Savard J."/>
            <person name="Schinko J.B."/>
            <person name="Schmitt C."/>
            <person name="Schoppmeier M."/>
            <person name="Schroder R."/>
            <person name="Shippy T.D."/>
            <person name="Simonnet F."/>
            <person name="Marques-Souza H."/>
            <person name="Tautz D."/>
            <person name="Tomoyasu Y."/>
            <person name="Trauner J."/>
            <person name="Van der Zee M."/>
            <person name="Vervoort M."/>
            <person name="Wittkopp N."/>
            <person name="Wimmer E.A."/>
            <person name="Yang X."/>
            <person name="Jones A.K."/>
            <person name="Sattelle D.B."/>
            <person name="Ebert P.R."/>
            <person name="Nelson D."/>
            <person name="Scott J.G."/>
            <person name="Beeman R.W."/>
            <person name="Muthukrishnan S."/>
            <person name="Kramer K.J."/>
            <person name="Arakane Y."/>
            <person name="Beeman R.W."/>
            <person name="Zhu Q."/>
            <person name="Hogenkamp D."/>
            <person name="Dixit R."/>
            <person name="Oppert B."/>
            <person name="Jiang H."/>
            <person name="Zou Z."/>
            <person name="Marshall J."/>
            <person name="Elpidina E."/>
            <person name="Vinokurov K."/>
            <person name="Oppert C."/>
            <person name="Zou Z."/>
            <person name="Evans J."/>
            <person name="Lu Z."/>
            <person name="Zhao P."/>
            <person name="Sumathipala N."/>
            <person name="Altincicek B."/>
            <person name="Vilcinskas A."/>
            <person name="Williams M."/>
            <person name="Hultmark D."/>
            <person name="Hetru C."/>
            <person name="Jiang H."/>
            <person name="Grimmelikhuijzen C.J."/>
            <person name="Hauser F."/>
            <person name="Cazzamali G."/>
            <person name="Williamson M."/>
            <person name="Park Y."/>
            <person name="Li B."/>
            <person name="Tanaka Y."/>
            <person name="Predel R."/>
            <person name="Neupert S."/>
            <person name="Schachtner J."/>
            <person name="Verleyen P."/>
            <person name="Raible F."/>
            <person name="Bork P."/>
            <person name="Friedrich M."/>
            <person name="Walden K.K."/>
            <person name="Robertson H.M."/>
            <person name="Angeli S."/>
            <person name="Foret S."/>
            <person name="Bucher G."/>
            <person name="Schuetz S."/>
            <person name="Maleszka R."/>
            <person name="Wimmer E.A."/>
            <person name="Beeman R.W."/>
            <person name="Lorenzen M."/>
            <person name="Tomoyasu Y."/>
            <person name="Miller S.C."/>
            <person name="Grossmann D."/>
            <person name="Bucher G."/>
        </authorList>
    </citation>
    <scope>NUCLEOTIDE SEQUENCE [LARGE SCALE GENOMIC DNA]</scope>
    <source>
        <strain evidence="1 2">Georgia GA2</strain>
    </source>
</reference>
<name>A0A139W917_TRICA</name>
<sequence length="37" mass="4416">MLDTNQPVDIIYLDFSKAFDKVPHNLFCYCFFLQESI</sequence>
<keyword evidence="2" id="KW-1185">Reference proteome</keyword>
<dbReference type="InParanoid" id="A0A139W917"/>
<accession>A0A139W917</accession>
<evidence type="ECO:0000313" key="2">
    <source>
        <dbReference type="Proteomes" id="UP000007266"/>
    </source>
</evidence>
<evidence type="ECO:0000313" key="1">
    <source>
        <dbReference type="EMBL" id="KXZ75790.1"/>
    </source>
</evidence>
<dbReference type="EMBL" id="KQ972736">
    <property type="protein sequence ID" value="KXZ75790.1"/>
    <property type="molecule type" value="Genomic_DNA"/>
</dbReference>
<organism evidence="1 2">
    <name type="scientific">Tribolium castaneum</name>
    <name type="common">Red flour beetle</name>
    <dbReference type="NCBI Taxonomy" id="7070"/>
    <lineage>
        <taxon>Eukaryota</taxon>
        <taxon>Metazoa</taxon>
        <taxon>Ecdysozoa</taxon>
        <taxon>Arthropoda</taxon>
        <taxon>Hexapoda</taxon>
        <taxon>Insecta</taxon>
        <taxon>Pterygota</taxon>
        <taxon>Neoptera</taxon>
        <taxon>Endopterygota</taxon>
        <taxon>Coleoptera</taxon>
        <taxon>Polyphaga</taxon>
        <taxon>Cucujiformia</taxon>
        <taxon>Tenebrionidae</taxon>
        <taxon>Tenebrionidae incertae sedis</taxon>
        <taxon>Tribolium</taxon>
    </lineage>
</organism>
<reference evidence="1 2" key="2">
    <citation type="journal article" date="2010" name="Nucleic Acids Res.">
        <title>BeetleBase in 2010: revisions to provide comprehensive genomic information for Tribolium castaneum.</title>
        <authorList>
            <person name="Kim H.S."/>
            <person name="Murphy T."/>
            <person name="Xia J."/>
            <person name="Caragea D."/>
            <person name="Park Y."/>
            <person name="Beeman R.W."/>
            <person name="Lorenzen M.D."/>
            <person name="Butcher S."/>
            <person name="Manak J.R."/>
            <person name="Brown S.J."/>
        </authorList>
    </citation>
    <scope>NUCLEOTIDE SEQUENCE [LARGE SCALE GENOMIC DNA]</scope>
    <source>
        <strain evidence="1 2">Georgia GA2</strain>
    </source>
</reference>
<gene>
    <name evidence="1" type="primary">AUGUSTUS-3.0.2_34493</name>
    <name evidence="1" type="ORF">TcasGA2_TC034493</name>
</gene>